<dbReference type="Gene3D" id="1.10.238.10">
    <property type="entry name" value="EF-hand"/>
    <property type="match status" value="1"/>
</dbReference>
<feature type="region of interest" description="Disordered" evidence="1">
    <location>
        <begin position="2355"/>
        <end position="2400"/>
    </location>
</feature>
<dbReference type="EMBL" id="JNBR01000596">
    <property type="protein sequence ID" value="OQR90630.1"/>
    <property type="molecule type" value="Genomic_DNA"/>
</dbReference>
<dbReference type="Proteomes" id="UP000243579">
    <property type="component" value="Unassembled WGS sequence"/>
</dbReference>
<dbReference type="PROSITE" id="PS50222">
    <property type="entry name" value="EF_HAND_2"/>
    <property type="match status" value="1"/>
</dbReference>
<dbReference type="OrthoDB" id="2419400at2759"/>
<dbReference type="GO" id="GO:0005509">
    <property type="term" value="F:calcium ion binding"/>
    <property type="evidence" value="ECO:0007669"/>
    <property type="project" value="InterPro"/>
</dbReference>
<proteinExistence type="predicted"/>
<dbReference type="PANTHER" id="PTHR37031:SF2">
    <property type="entry name" value="PHOD-LIKE PHOSPHATASE METALLOPHOSPHATASE DOMAIN-CONTAINING PROTEIN"/>
    <property type="match status" value="1"/>
</dbReference>
<accession>A0A1V9YYL8</accession>
<feature type="region of interest" description="Disordered" evidence="1">
    <location>
        <begin position="2299"/>
        <end position="2335"/>
    </location>
</feature>
<dbReference type="InterPro" id="IPR038607">
    <property type="entry name" value="PhoD-like_sf"/>
</dbReference>
<name>A0A1V9YYL8_ACHHY</name>
<evidence type="ECO:0000313" key="4">
    <source>
        <dbReference type="Proteomes" id="UP000243579"/>
    </source>
</evidence>
<dbReference type="STRING" id="1202772.A0A1V9YYL8"/>
<evidence type="ECO:0000259" key="2">
    <source>
        <dbReference type="PROSITE" id="PS50222"/>
    </source>
</evidence>
<dbReference type="InterPro" id="IPR002048">
    <property type="entry name" value="EF_hand_dom"/>
</dbReference>
<organism evidence="3 4">
    <name type="scientific">Achlya hypogyna</name>
    <name type="common">Oomycete</name>
    <name type="synonym">Protoachlya hypogyna</name>
    <dbReference type="NCBI Taxonomy" id="1202772"/>
    <lineage>
        <taxon>Eukaryota</taxon>
        <taxon>Sar</taxon>
        <taxon>Stramenopiles</taxon>
        <taxon>Oomycota</taxon>
        <taxon>Saprolegniomycetes</taxon>
        <taxon>Saprolegniales</taxon>
        <taxon>Achlyaceae</taxon>
        <taxon>Achlya</taxon>
    </lineage>
</organism>
<gene>
    <name evidence="3" type="ORF">ACHHYP_05366</name>
</gene>
<dbReference type="PANTHER" id="PTHR37031">
    <property type="entry name" value="METALLOPHOSPHATASE BINDING DOMAIN PROTEIN"/>
    <property type="match status" value="1"/>
</dbReference>
<reference evidence="3 4" key="1">
    <citation type="journal article" date="2014" name="Genome Biol. Evol.">
        <title>The secreted proteins of Achlya hypogyna and Thraustotheca clavata identify the ancestral oomycete secretome and reveal gene acquisitions by horizontal gene transfer.</title>
        <authorList>
            <person name="Misner I."/>
            <person name="Blouin N."/>
            <person name="Leonard G."/>
            <person name="Richards T.A."/>
            <person name="Lane C.E."/>
        </authorList>
    </citation>
    <scope>NUCLEOTIDE SEQUENCE [LARGE SCALE GENOMIC DNA]</scope>
    <source>
        <strain evidence="3 4">ATCC 48635</strain>
    </source>
</reference>
<keyword evidence="4" id="KW-1185">Reference proteome</keyword>
<evidence type="ECO:0000313" key="3">
    <source>
        <dbReference type="EMBL" id="OQR90630.1"/>
    </source>
</evidence>
<dbReference type="Gene3D" id="3.60.21.70">
    <property type="entry name" value="PhoD-like phosphatase"/>
    <property type="match status" value="1"/>
</dbReference>
<evidence type="ECO:0000256" key="1">
    <source>
        <dbReference type="SAM" id="MobiDB-lite"/>
    </source>
</evidence>
<dbReference type="SUPFAM" id="SSF47473">
    <property type="entry name" value="EF-hand"/>
    <property type="match status" value="1"/>
</dbReference>
<feature type="compositionally biased region" description="Basic and acidic residues" evidence="1">
    <location>
        <begin position="2380"/>
        <end position="2400"/>
    </location>
</feature>
<feature type="compositionally biased region" description="Basic and acidic residues" evidence="1">
    <location>
        <begin position="2310"/>
        <end position="2335"/>
    </location>
</feature>
<sequence length="2400" mass="267661">MDEVLSTAEELYLLNQRFDLRRIQRVWEMYRRYVNPQMTEGGYSLTQDELLFVIELPTDDNEVEARAFFERMAEATDTNGRDQMDMLEFLVAFTILCRGSLVDKCRFLFELFDFDVEDEIDQEELSLLLTVAAQGLHKLRLLPSVPTFDGITQMSVEGFVAHGVALGTKMNFNQFLDWATFHADPRGLMERFTCALRVHHLVHGMSRVAHRSVDPYYAYQLALQTPTSALDDVKVLCGPVIGEVTDRSIAVLYEFSAEATVTCYAFFPADDDTETPTDTATRRMHLAEKHVFTVQPQSPVIFRFEALAPERMYLIGITGIAPSIAATHVATVSTLPSEIHLCRLATFNHVGPPLLPADDVLSITTACERQPPHVTLHWHFGLLDPNLVQHALSLYSTDSVSAETRVRDCITSHCRSIWQQPGHDAFTRTRANLVLTPWREALYGGMSSANCLQKTSSVAHAKLEKLVQECWATYVTNLFHPAEVLDDFEVYSLGHVKLLKLTEATRTESLANYLQQSAFAACIVLAPTVLFPDQGPSSNPRTLSLLEPFNAWNLRTPARKLVIVAPTAAAGTVSTVTLKETSSWFKQLACGPLRQLRPLIEPTATEGDYEMGKFVVRHGQRHADTHVGLVTFTLDTTKEPVHASVEVQCIATAHRTAPPRVLVGPVVGTVTSREAQILLEIDQDAVVICQATDRITHDSVDLHTMQEPAPALHVTWVANDDLFANAAFQAVTSCWPDFLKCMTPIPATDVVVFLHRHAPTHDAILAAMAHWTQHRDDEAVERIFVSALRTQWMAAEEVRAALAHGGHWFLGTGHDWSRVNVPISRDVVCCARRVAFAYQRHGLWRGMDPLRRFGFHCQDRVGFLHIDMLAHRLDTDDVYIHNKSELLGPDQWRLVETVLSQDSGVNCLVVTCDVPFVWHGHRAEVPTALLSYDWALFPDERDKLITLAFIWKDAVPGRHLLFVCGGEQGAKTTLSRRATDIDQIVVGPVTCVPTNLPPPPVSSGTLCDGVISYVHTKQASPEYTSTVLTPHPLQARSQLHWHRWNQANAKVVLGPVLGKITATSARILIEVDRDVEVCTCVCRKPHTTDQRTTSGFLAAFTPFAFTVVELTPNTEYIVTFEGLATTAPSARFMTPHLTPNAFGALAVHDTNWQSVLKHSNLPLWRDILGGRSITAVEAAATAHANGDDLGTPDVNLWQRISTEYTSAPLRKPLVLVHSGGQVNMRDAFSDKELLTIIKRFLATDEAAWPTILQHRMQEVYRVQWNVPPFRDVLRSCSNLMLLHDTDLFFSFSVIESRLEDDVDGTKAAKITEIFREVAEKLWFLYQNQLAVDINPPETLLSTRTSTFVSFGQCSVVVLNQHLNPVTKNTATTKTASAGIDLSKVTQANNLLPPGAWLALDDALMYMKQSGKALYVFLAFDMLEYALNPLYLVGVNRLLEKTFEWKNQAVDERRLQFVTLGPSFATYSVMDQRSQGVGQIVQLASVSSPTTATTAAPYPPSGAISKRFVYEKQGSAPTEATRSFLMLEYLSDLSTVHCQVQPCLVPYSVPCNVTLGPVLGRIQVRQNLETDKVSVMVTILLEVNATCRITCVILDILSGDETRVSVDMEAHLPAVFVATDLATERRYAYHFEGLDKTNDRKGTFHTPAESLNALNVVALSSNFPQTRDTSAWNVWALLLQRLEVPWHGLDLFIHVGGQVPLQEAAHECMLWLQDECDGRPKESVDAVFATLRPQLLRRFQQEYRAAWNVPFVRQVLSHVSNLMVRSQADVANTYGRAPDMLIKDGFSARDIEMGSLVHEVAMEACQMYQGALGWITDDDDKADDVTPDDNSDAVATDPLPPKQPLYYAVRCQHIGLFVFDLRGTLAGDSISCNNRLPKPLPATARPTISEEQWLAFEGLLRKKSVRMLVLVMELPVLVTSIKTLPPTAVVTPFYNALDMQAHWLGCPSQLEQLLALLFKWKEKIDGRDVAVLSGNMGFALDTTIRDTTSSFLLHNYTTGTTGYVGSDGTPKNFVGPVLGAVRPFPFEDRNFFGPDKRFEFQHAFTPTLPTYVLLEIVVIEEVVDESTKLYYATSIGDVLHQRNADVLHAPTRLRRLPLWWRRYCLQDDRAFWSSLVVSTADERTALTTYLAEDKPYLNATKRWYAKHNLVDTTRLADLQSATDPDSIRHALVQVAKDMWAQFPAEVRKEVAVLSDTFVVDLALEQLRLNLSTPIDMERFRNICAALAKAACALKVAAGLAVEDASVAYTAARIAKFEKAQTEAEASARASAEAESDAAAMAALQKANLLEYATEMNKRERARQEAAAAAKEAAKAAKKAVREAEKRHHHADDAALHKEKKALQALKSRMETHYATLGQTPEYDAMETELARQLRQVTARQQRHDETKAREAKAKKPKETSS</sequence>
<dbReference type="InterPro" id="IPR011992">
    <property type="entry name" value="EF-hand-dom_pair"/>
</dbReference>
<feature type="domain" description="EF-hand" evidence="2">
    <location>
        <begin position="100"/>
        <end position="135"/>
    </location>
</feature>
<comment type="caution">
    <text evidence="3">The sequence shown here is derived from an EMBL/GenBank/DDBJ whole genome shotgun (WGS) entry which is preliminary data.</text>
</comment>
<protein>
    <recommendedName>
        <fullName evidence="2">EF-hand domain-containing protein</fullName>
    </recommendedName>
</protein>